<keyword evidence="1" id="KW-0812">Transmembrane</keyword>
<protein>
    <submittedName>
        <fullName evidence="2">Uncharacterized protein</fullName>
    </submittedName>
</protein>
<evidence type="ECO:0000313" key="3">
    <source>
        <dbReference type="Proteomes" id="UP000591131"/>
    </source>
</evidence>
<name>A0A7J6N369_PERCH</name>
<comment type="caution">
    <text evidence="2">The sequence shown here is derived from an EMBL/GenBank/DDBJ whole genome shotgun (WGS) entry which is preliminary data.</text>
</comment>
<evidence type="ECO:0000313" key="2">
    <source>
        <dbReference type="EMBL" id="KAF4678368.1"/>
    </source>
</evidence>
<keyword evidence="3" id="KW-1185">Reference proteome</keyword>
<accession>A0A7J6N369</accession>
<evidence type="ECO:0000256" key="1">
    <source>
        <dbReference type="SAM" id="Phobius"/>
    </source>
</evidence>
<dbReference type="EMBL" id="JAAPAO010000001">
    <property type="protein sequence ID" value="KAF4678368.1"/>
    <property type="molecule type" value="Genomic_DNA"/>
</dbReference>
<sequence length="723" mass="81920">MPFSLRAHRRIPRFKLEGTRASVIPQAADAIPSKPTNNAEQILLTQPEPPTISSSSSTLLVRDPILKGIIEATRGFVEPVELFSASMLKNPFQTGDHLLKIKDAALRQEPMQTYVQLSALERALSTSNNLDSQWGGRVVRRTLNQELNSAYAYMHGKYPDDPAAAASLVSREEMAEIVDHIYSEYSESGVAGEWIHSVDKAIPPDINDWLLFDDRTKFNGKAVYHRIYRRPTCMRVIGPPNNDDLPEASKLGTPAKTFLELMTFRSGPLRNGAHMEPWMRFLPGKVFELVRNHVSRFWRQYADYRNKRVKIYMSAMRKELPHFLAIINLKLWSLALVQEIEKAQLRQRKIDCNGSQAAFESLVSYSPAELVPEGVVKEAFALYDYNENQLASSLDTSDDIKKLRISDPSKRWVLENIATRRIPAEGDNDEFLLPYLVDWETAKLGSRHRPLPSRPMKSWLHSLGDITSYAITHEFITALVQYCLQYSSNVLVVGPDSTRLSYFLTEVIAAIAPKSSVKVIALDILAKEQVTEKDRPWRKNEECSSKPTAIDDSPAVETTMFPKHFGYRPSICPYTGRLKWPAAVKATLEDVGNHYHPQTAIVTHLRDGFDDLTPQLRAMGCLKRYIILGGRSCGSAYHTWGILPLGCPEKRISPVRYDGWEISGDLGKVTRHMLHPYMVKDQAGKVDPGWFDGRYVVFLVMFLVGVFWAQASAATLFRRKRIR</sequence>
<gene>
    <name evidence="2" type="ORF">FOL47_000098</name>
</gene>
<reference evidence="2 3" key="1">
    <citation type="submission" date="2020-04" db="EMBL/GenBank/DDBJ databases">
        <title>Perkinsus chesapeaki whole genome sequence.</title>
        <authorList>
            <person name="Bogema D.R."/>
        </authorList>
    </citation>
    <scope>NUCLEOTIDE SEQUENCE [LARGE SCALE GENOMIC DNA]</scope>
    <source>
        <strain evidence="2">ATCC PRA-425</strain>
    </source>
</reference>
<dbReference type="AlphaFoldDB" id="A0A7J6N369"/>
<feature type="transmembrane region" description="Helical" evidence="1">
    <location>
        <begin position="695"/>
        <end position="717"/>
    </location>
</feature>
<keyword evidence="1" id="KW-1133">Transmembrane helix</keyword>
<dbReference type="Proteomes" id="UP000591131">
    <property type="component" value="Unassembled WGS sequence"/>
</dbReference>
<keyword evidence="1" id="KW-0472">Membrane</keyword>
<proteinExistence type="predicted"/>
<organism evidence="2 3">
    <name type="scientific">Perkinsus chesapeaki</name>
    <name type="common">Clam parasite</name>
    <name type="synonym">Perkinsus andrewsi</name>
    <dbReference type="NCBI Taxonomy" id="330153"/>
    <lineage>
        <taxon>Eukaryota</taxon>
        <taxon>Sar</taxon>
        <taxon>Alveolata</taxon>
        <taxon>Perkinsozoa</taxon>
        <taxon>Perkinsea</taxon>
        <taxon>Perkinsida</taxon>
        <taxon>Perkinsidae</taxon>
        <taxon>Perkinsus</taxon>
    </lineage>
</organism>
<dbReference type="OrthoDB" id="427263at2759"/>